<comment type="subcellular location">
    <subcellularLocation>
        <location evidence="1">Cell membrane</location>
        <topology evidence="1">Multi-pass membrane protein</topology>
    </subcellularLocation>
</comment>
<keyword evidence="4" id="KW-0762">Sugar transport</keyword>
<dbReference type="InterPro" id="IPR013013">
    <property type="entry name" value="PTS_EIIC_1"/>
</dbReference>
<keyword evidence="2" id="KW-0813">Transport</keyword>
<dbReference type="FunFam" id="2.70.70.10:FF:000001">
    <property type="entry name" value="PTS system glucose-specific IIA component"/>
    <property type="match status" value="1"/>
</dbReference>
<feature type="domain" description="PTS EIIB type-1" evidence="14">
    <location>
        <begin position="5"/>
        <end position="87"/>
    </location>
</feature>
<dbReference type="PROSITE" id="PS51098">
    <property type="entry name" value="PTS_EIIB_TYPE_1"/>
    <property type="match status" value="1"/>
</dbReference>
<dbReference type="PROSITE" id="PS51093">
    <property type="entry name" value="PTS_EIIA_TYPE_1"/>
    <property type="match status" value="1"/>
</dbReference>
<evidence type="ECO:0000313" key="17">
    <source>
        <dbReference type="Proteomes" id="UP000051568"/>
    </source>
</evidence>
<comment type="caution">
    <text evidence="16">The sequence shown here is derived from an EMBL/GenBank/DDBJ whole genome shotgun (WGS) entry which is preliminary data.</text>
</comment>
<dbReference type="InterPro" id="IPR050558">
    <property type="entry name" value="PTS_Sugar-Specific_Components"/>
</dbReference>
<evidence type="ECO:0000259" key="13">
    <source>
        <dbReference type="PROSITE" id="PS51093"/>
    </source>
</evidence>
<dbReference type="Gene3D" id="3.30.1360.60">
    <property type="entry name" value="Glucose permease domain IIB"/>
    <property type="match status" value="1"/>
</dbReference>
<evidence type="ECO:0000256" key="1">
    <source>
        <dbReference type="ARBA" id="ARBA00004651"/>
    </source>
</evidence>
<dbReference type="InterPro" id="IPR036878">
    <property type="entry name" value="Glu_permease_IIB"/>
</dbReference>
<dbReference type="InterPro" id="IPR018113">
    <property type="entry name" value="PTrfase_EIIB_Cys"/>
</dbReference>
<reference evidence="16 17" key="1">
    <citation type="journal article" date="2015" name="Genome Announc.">
        <title>Expanding the biotechnology potential of lactobacilli through comparative genomics of 213 strains and associated genera.</title>
        <authorList>
            <person name="Sun Z."/>
            <person name="Harris H.M."/>
            <person name="McCann A."/>
            <person name="Guo C."/>
            <person name="Argimon S."/>
            <person name="Zhang W."/>
            <person name="Yang X."/>
            <person name="Jeffery I.B."/>
            <person name="Cooney J.C."/>
            <person name="Kagawa T.F."/>
            <person name="Liu W."/>
            <person name="Song Y."/>
            <person name="Salvetti E."/>
            <person name="Wrobel A."/>
            <person name="Rasinkangas P."/>
            <person name="Parkhill J."/>
            <person name="Rea M.C."/>
            <person name="O'Sullivan O."/>
            <person name="Ritari J."/>
            <person name="Douillard F.P."/>
            <person name="Paul Ross R."/>
            <person name="Yang R."/>
            <person name="Briner A.E."/>
            <person name="Felis G.E."/>
            <person name="de Vos W.M."/>
            <person name="Barrangou R."/>
            <person name="Klaenhammer T.R."/>
            <person name="Caufield P.W."/>
            <person name="Cui Y."/>
            <person name="Zhang H."/>
            <person name="O'Toole P.W."/>
        </authorList>
    </citation>
    <scope>NUCLEOTIDE SEQUENCE [LARGE SCALE GENOMIC DNA]</scope>
    <source>
        <strain evidence="16 17">DSM 17757</strain>
    </source>
</reference>
<dbReference type="Proteomes" id="UP000051568">
    <property type="component" value="Unassembled WGS sequence"/>
</dbReference>
<keyword evidence="17" id="KW-1185">Reference proteome</keyword>
<dbReference type="Gene3D" id="2.70.70.10">
    <property type="entry name" value="Glucose Permease (Domain IIA)"/>
    <property type="match status" value="1"/>
</dbReference>
<evidence type="ECO:0000313" key="16">
    <source>
        <dbReference type="EMBL" id="KRN65519.1"/>
    </source>
</evidence>
<dbReference type="EMBL" id="JQBR01000008">
    <property type="protein sequence ID" value="KRN65519.1"/>
    <property type="molecule type" value="Genomic_DNA"/>
</dbReference>
<dbReference type="PANTHER" id="PTHR30175">
    <property type="entry name" value="PHOSPHOTRANSFERASE SYSTEM TRANSPORT PROTEIN"/>
    <property type="match status" value="1"/>
</dbReference>
<accession>A0A0R2IKE6</accession>
<dbReference type="PROSITE" id="PS00371">
    <property type="entry name" value="PTS_EIIA_TYPE_1_HIS"/>
    <property type="match status" value="1"/>
</dbReference>
<dbReference type="RefSeq" id="WP_057751678.1">
    <property type="nucleotide sequence ID" value="NZ_BJVH01000008.1"/>
</dbReference>
<evidence type="ECO:0000259" key="15">
    <source>
        <dbReference type="PROSITE" id="PS51103"/>
    </source>
</evidence>
<dbReference type="SUPFAM" id="SSF51261">
    <property type="entry name" value="Duplicated hybrid motif"/>
    <property type="match status" value="1"/>
</dbReference>
<gene>
    <name evidence="16" type="ORF">IV80_GL001800</name>
</gene>
<feature type="transmembrane region" description="Helical" evidence="12">
    <location>
        <begin position="359"/>
        <end position="378"/>
    </location>
</feature>
<dbReference type="Pfam" id="PF00358">
    <property type="entry name" value="PTS_EIIA_1"/>
    <property type="match status" value="1"/>
</dbReference>
<dbReference type="InterPro" id="IPR001127">
    <property type="entry name" value="PTS_EIIA_1_perm"/>
</dbReference>
<dbReference type="GO" id="GO:0016301">
    <property type="term" value="F:kinase activity"/>
    <property type="evidence" value="ECO:0007669"/>
    <property type="project" value="UniProtKB-KW"/>
</dbReference>
<dbReference type="Pfam" id="PF00367">
    <property type="entry name" value="PTS_EIIB"/>
    <property type="match status" value="1"/>
</dbReference>
<dbReference type="GO" id="GO:0015771">
    <property type="term" value="P:trehalose transport"/>
    <property type="evidence" value="ECO:0007669"/>
    <property type="project" value="TreeGrafter"/>
</dbReference>
<sequence length="618" mass="66300">MQNYDELVRYIEKYIDGFANVKSVTHCATRLRIQINNPSKVNIDKLKAHQLILGAVFRGNELQLVIGPDVPKVYAIFSQELDKTESDPSKRDTSEEIKAKKSLKDYGEIIVDFISGTFVPVLPILVAAGLVSAVLNIAVTFGGLPTKSGTYTILNAVNNAGFYFLPIFLGGSAARKLGIDSMMGMFLGAILVSKSIDGIANLSFLGMSVPQTTYNTTTIPVILGVLFMALIDKGVDKHIPKEVKFFVKPLLVILITVPITLIFLGPIGSELGNWIAAGLSFMYEHLGWISVGIMGAVTPLLVMTGTNQALFPLVFAMMAKFNYDSFVLPGMLAANTAIGAAALAIFIQEKDANKKALALSSGITGVMGITEPSIFGVLINYRSAFLGAMAGGGIAGVFAGLVQLKQYAVVSPGIAAIPTFIPTDGSGLNSNFWFSILTILIAVIGSFTFTTVLARRKVRKDKVAKANASMKIFAPLSGKVIPLQSVKDEMFSQKMMGDGLAVEPITDTVCAPSDAVIIMTTKTNHAIGLRTDNGVELLIHVGIDTVQLNGQNMQTMVKEGEHVKKGTVLLKFDSEAIRKAGYELTTPVIVTNMNDGHNVFSQTVQDEVSCGDYLYSTN</sequence>
<feature type="domain" description="PTS EIIA type-1" evidence="13">
    <location>
        <begin position="488"/>
        <end position="592"/>
    </location>
</feature>
<dbReference type="Pfam" id="PF02378">
    <property type="entry name" value="PTS_EIIC"/>
    <property type="match status" value="1"/>
</dbReference>
<keyword evidence="10 12" id="KW-0472">Membrane</keyword>
<dbReference type="PROSITE" id="PS51103">
    <property type="entry name" value="PTS_EIIC_TYPE_1"/>
    <property type="match status" value="1"/>
</dbReference>
<keyword evidence="6" id="KW-0598">Phosphotransferase system</keyword>
<feature type="transmembrane region" description="Helical" evidence="12">
    <location>
        <begin position="151"/>
        <end position="174"/>
    </location>
</feature>
<evidence type="ECO:0000256" key="7">
    <source>
        <dbReference type="ARBA" id="ARBA00022692"/>
    </source>
</evidence>
<feature type="transmembrane region" description="Helical" evidence="12">
    <location>
        <begin position="326"/>
        <end position="347"/>
    </location>
</feature>
<evidence type="ECO:0000256" key="4">
    <source>
        <dbReference type="ARBA" id="ARBA00022597"/>
    </source>
</evidence>
<dbReference type="CDD" id="cd00212">
    <property type="entry name" value="PTS_IIB_glc"/>
    <property type="match status" value="1"/>
</dbReference>
<feature type="transmembrane region" description="Helical" evidence="12">
    <location>
        <begin position="385"/>
        <end position="404"/>
    </location>
</feature>
<dbReference type="PATRIC" id="fig|319652.3.peg.1827"/>
<evidence type="ECO:0000256" key="2">
    <source>
        <dbReference type="ARBA" id="ARBA00022448"/>
    </source>
</evidence>
<dbReference type="PANTHER" id="PTHR30175:SF1">
    <property type="entry name" value="PTS SYSTEM ARBUTIN-, CELLOBIOSE-, AND SALICIN-SPECIFIC EIIBC COMPONENT-RELATED"/>
    <property type="match status" value="1"/>
</dbReference>
<keyword evidence="5" id="KW-0808">Transferase</keyword>
<dbReference type="GO" id="GO:0005886">
    <property type="term" value="C:plasma membrane"/>
    <property type="evidence" value="ECO:0007669"/>
    <property type="project" value="UniProtKB-SubCell"/>
</dbReference>
<evidence type="ECO:0000256" key="8">
    <source>
        <dbReference type="ARBA" id="ARBA00022777"/>
    </source>
</evidence>
<dbReference type="InterPro" id="IPR001996">
    <property type="entry name" value="PTS_IIB_1"/>
</dbReference>
<dbReference type="AlphaFoldDB" id="A0A0R2IKE6"/>
<dbReference type="PROSITE" id="PS01035">
    <property type="entry name" value="PTS_EIIB_TYPE_1_CYS"/>
    <property type="match status" value="1"/>
</dbReference>
<name>A0A0R2IKE6_9LACO</name>
<evidence type="ECO:0000256" key="6">
    <source>
        <dbReference type="ARBA" id="ARBA00022683"/>
    </source>
</evidence>
<dbReference type="NCBIfam" id="TIGR00830">
    <property type="entry name" value="PTBA"/>
    <property type="match status" value="1"/>
</dbReference>
<keyword evidence="7 12" id="KW-0812">Transmembrane</keyword>
<dbReference type="InterPro" id="IPR011055">
    <property type="entry name" value="Dup_hybrid_motif"/>
</dbReference>
<keyword evidence="9 12" id="KW-1133">Transmembrane helix</keyword>
<organism evidence="16 17">
    <name type="scientific">Pediococcus cellicola</name>
    <dbReference type="NCBI Taxonomy" id="319652"/>
    <lineage>
        <taxon>Bacteria</taxon>
        <taxon>Bacillati</taxon>
        <taxon>Bacillota</taxon>
        <taxon>Bacilli</taxon>
        <taxon>Lactobacillales</taxon>
        <taxon>Lactobacillaceae</taxon>
        <taxon>Pediococcus</taxon>
    </lineage>
</organism>
<dbReference type="GO" id="GO:0009401">
    <property type="term" value="P:phosphoenolpyruvate-dependent sugar phosphotransferase system"/>
    <property type="evidence" value="ECO:0007669"/>
    <property type="project" value="UniProtKB-KW"/>
</dbReference>
<keyword evidence="8" id="KW-0418">Kinase</keyword>
<evidence type="ECO:0000256" key="12">
    <source>
        <dbReference type="SAM" id="Phobius"/>
    </source>
</evidence>
<dbReference type="SUPFAM" id="SSF55604">
    <property type="entry name" value="Glucose permease domain IIB"/>
    <property type="match status" value="1"/>
</dbReference>
<evidence type="ECO:0000259" key="14">
    <source>
        <dbReference type="PROSITE" id="PS51098"/>
    </source>
</evidence>
<evidence type="ECO:0000256" key="5">
    <source>
        <dbReference type="ARBA" id="ARBA00022679"/>
    </source>
</evidence>
<keyword evidence="3" id="KW-1003">Cell membrane</keyword>
<dbReference type="STRING" id="319652.IV80_GL001800"/>
<feature type="transmembrane region" description="Helical" evidence="12">
    <location>
        <begin position="432"/>
        <end position="454"/>
    </location>
</feature>
<dbReference type="GO" id="GO:0090589">
    <property type="term" value="F:protein-phosphocysteine-trehalose phosphotransferase system transporter activity"/>
    <property type="evidence" value="ECO:0007669"/>
    <property type="project" value="TreeGrafter"/>
</dbReference>
<evidence type="ECO:0000256" key="10">
    <source>
        <dbReference type="ARBA" id="ARBA00023136"/>
    </source>
</evidence>
<feature type="transmembrane region" description="Helical" evidence="12">
    <location>
        <begin position="109"/>
        <end position="139"/>
    </location>
</feature>
<protein>
    <submittedName>
        <fullName evidence="16">Pts system, glucose subfamily, iia component</fullName>
    </submittedName>
</protein>
<proteinExistence type="predicted"/>
<dbReference type="InterPro" id="IPR003352">
    <property type="entry name" value="PTS_EIIC"/>
</dbReference>
<feature type="transmembrane region" description="Helical" evidence="12">
    <location>
        <begin position="285"/>
        <end position="305"/>
    </location>
</feature>
<evidence type="ECO:0000256" key="3">
    <source>
        <dbReference type="ARBA" id="ARBA00022475"/>
    </source>
</evidence>
<dbReference type="GO" id="GO:0008982">
    <property type="term" value="F:protein-N(PI)-phosphohistidine-sugar phosphotransferase activity"/>
    <property type="evidence" value="ECO:0007669"/>
    <property type="project" value="InterPro"/>
</dbReference>
<feature type="active site" description="Phosphocysteine intermediate; for EIIB activity" evidence="11">
    <location>
        <position position="27"/>
    </location>
</feature>
<feature type="transmembrane region" description="Helical" evidence="12">
    <location>
        <begin position="213"/>
        <end position="231"/>
    </location>
</feature>
<feature type="transmembrane region" description="Helical" evidence="12">
    <location>
        <begin position="186"/>
        <end position="207"/>
    </location>
</feature>
<dbReference type="OrthoDB" id="9769191at2"/>
<evidence type="ECO:0000256" key="9">
    <source>
        <dbReference type="ARBA" id="ARBA00022989"/>
    </source>
</evidence>
<feature type="transmembrane region" description="Helical" evidence="12">
    <location>
        <begin position="243"/>
        <end position="265"/>
    </location>
</feature>
<feature type="domain" description="PTS EIIC type-1" evidence="15">
    <location>
        <begin position="112"/>
        <end position="465"/>
    </location>
</feature>
<evidence type="ECO:0000256" key="11">
    <source>
        <dbReference type="PROSITE-ProRule" id="PRU00421"/>
    </source>
</evidence>